<accession>A0ABP9I2Y7</accession>
<dbReference type="NCBIfam" id="TIGR03919">
    <property type="entry name" value="T7SS_EccB"/>
    <property type="match status" value="1"/>
</dbReference>
<comment type="caution">
    <text evidence="12">The sequence shown here is derived from an EMBL/GenBank/DDBJ whole genome shotgun (WGS) entry which is preliminary data.</text>
</comment>
<keyword evidence="3" id="KW-1003">Cell membrane</keyword>
<evidence type="ECO:0000256" key="10">
    <source>
        <dbReference type="SAM" id="MobiDB-lite"/>
    </source>
</evidence>
<keyword evidence="9 11" id="KW-0472">Membrane</keyword>
<comment type="similarity">
    <text evidence="2">Belongs to the EccB family.</text>
</comment>
<feature type="transmembrane region" description="Helical" evidence="11">
    <location>
        <begin position="42"/>
        <end position="62"/>
    </location>
</feature>
<keyword evidence="8 11" id="KW-1133">Transmembrane helix</keyword>
<evidence type="ECO:0000256" key="2">
    <source>
        <dbReference type="ARBA" id="ARBA00008149"/>
    </source>
</evidence>
<evidence type="ECO:0000256" key="6">
    <source>
        <dbReference type="ARBA" id="ARBA00022801"/>
    </source>
</evidence>
<keyword evidence="6" id="KW-0378">Hydrolase</keyword>
<dbReference type="RefSeq" id="WP_345679328.1">
    <property type="nucleotide sequence ID" value="NZ_BAABHS010000030.1"/>
</dbReference>
<feature type="region of interest" description="Disordered" evidence="10">
    <location>
        <begin position="155"/>
        <end position="186"/>
    </location>
</feature>
<evidence type="ECO:0000256" key="1">
    <source>
        <dbReference type="ARBA" id="ARBA00004162"/>
    </source>
</evidence>
<name>A0ABP9I2Y7_9ACTN</name>
<evidence type="ECO:0000313" key="13">
    <source>
        <dbReference type="Proteomes" id="UP001500466"/>
    </source>
</evidence>
<proteinExistence type="inferred from homology"/>
<evidence type="ECO:0000313" key="12">
    <source>
        <dbReference type="EMBL" id="GAA4985486.1"/>
    </source>
</evidence>
<evidence type="ECO:0000256" key="4">
    <source>
        <dbReference type="ARBA" id="ARBA00022692"/>
    </source>
</evidence>
<dbReference type="Pfam" id="PF05108">
    <property type="entry name" value="T7SS_ESX1_EccB"/>
    <property type="match status" value="1"/>
</dbReference>
<evidence type="ECO:0000256" key="11">
    <source>
        <dbReference type="SAM" id="Phobius"/>
    </source>
</evidence>
<reference evidence="13" key="1">
    <citation type="journal article" date="2019" name="Int. J. Syst. Evol. Microbiol.">
        <title>The Global Catalogue of Microorganisms (GCM) 10K type strain sequencing project: providing services to taxonomists for standard genome sequencing and annotation.</title>
        <authorList>
            <consortium name="The Broad Institute Genomics Platform"/>
            <consortium name="The Broad Institute Genome Sequencing Center for Infectious Disease"/>
            <person name="Wu L."/>
            <person name="Ma J."/>
        </authorList>
    </citation>
    <scope>NUCLEOTIDE SEQUENCE [LARGE SCALE GENOMIC DNA]</scope>
    <source>
        <strain evidence="13">JCM 17986</strain>
    </source>
</reference>
<dbReference type="Gene3D" id="3.30.2390.20">
    <property type="entry name" value="Type VII secretion system EccB, repeat 1 domain"/>
    <property type="match status" value="1"/>
</dbReference>
<dbReference type="Gene3D" id="2.40.50.910">
    <property type="entry name" value="Type VII secretion system EccB, repeat 3 domain"/>
    <property type="match status" value="1"/>
</dbReference>
<dbReference type="InterPro" id="IPR042485">
    <property type="entry name" value="T7SS_EccB_R3"/>
</dbReference>
<dbReference type="InterPro" id="IPR007795">
    <property type="entry name" value="T7SS_EccB"/>
</dbReference>
<evidence type="ECO:0000256" key="9">
    <source>
        <dbReference type="ARBA" id="ARBA00023136"/>
    </source>
</evidence>
<dbReference type="InterPro" id="IPR044857">
    <property type="entry name" value="T7SS_EccB_R1"/>
</dbReference>
<dbReference type="PANTHER" id="PTHR40765:SF2">
    <property type="entry name" value="ESX-2 SECRETION SYSTEM ATPASE ECCB2"/>
    <property type="match status" value="1"/>
</dbReference>
<evidence type="ECO:0000256" key="5">
    <source>
        <dbReference type="ARBA" id="ARBA00022741"/>
    </source>
</evidence>
<keyword evidence="7" id="KW-0067">ATP-binding</keyword>
<sequence length="496" mass="52657">MASRREQLEAYVFARRRMVAGFLQPEPGGGTEEKAPRPFRSVLPGIVVGALILTGFGVYGLVQPGTPPGWKNKGSLIVGRDSASRYVYLDGKLHPVLNIASGRLLLDPGQFKVNLVPEKVLNSVDHGAPLGIPNAPDRLPTAKEVGKTKSWTVCERPATGKDGRPDPGSPQRSVFVGAPPKQGELGPDEAIFVQQKAEKAGDQEPMYVVEGGHAYLIKSGGVRSALVLDAIQPQPVTREWLDTLEPGADIDFPDVPDYGKPAAVALRSQYATVGLVLRAEGSGQYYVVLRDGVYPVSRLAAELLLARADARTAYGAGRTPQALPVNVGDLGDAIRPGRMFAAEKGWPERLPQVVNRIEAQGDVARTTLCNTYSGTYAGGFAQTRQSAWPALAERLVDGMGGVWVEPGTGALIREVTGRGDDQTGTLFLVTDSGLRYQIVNDPPEQGGSAPAGADGEAKVRLGYQGIVPTPVPRAWAALVPAGVRLSVKDAKQPQSS</sequence>
<organism evidence="12 13">
    <name type="scientific">Yinghuangia aomiensis</name>
    <dbReference type="NCBI Taxonomy" id="676205"/>
    <lineage>
        <taxon>Bacteria</taxon>
        <taxon>Bacillati</taxon>
        <taxon>Actinomycetota</taxon>
        <taxon>Actinomycetes</taxon>
        <taxon>Kitasatosporales</taxon>
        <taxon>Streptomycetaceae</taxon>
        <taxon>Yinghuangia</taxon>
    </lineage>
</organism>
<dbReference type="EMBL" id="BAABHS010000030">
    <property type="protein sequence ID" value="GAA4985486.1"/>
    <property type="molecule type" value="Genomic_DNA"/>
</dbReference>
<comment type="subcellular location">
    <subcellularLocation>
        <location evidence="1">Cell membrane</location>
        <topology evidence="1">Single-pass membrane protein</topology>
    </subcellularLocation>
</comment>
<dbReference type="Proteomes" id="UP001500466">
    <property type="component" value="Unassembled WGS sequence"/>
</dbReference>
<evidence type="ECO:0000256" key="3">
    <source>
        <dbReference type="ARBA" id="ARBA00022475"/>
    </source>
</evidence>
<gene>
    <name evidence="12" type="primary">eccB</name>
    <name evidence="12" type="ORF">GCM10023205_64810</name>
</gene>
<keyword evidence="13" id="KW-1185">Reference proteome</keyword>
<dbReference type="PANTHER" id="PTHR40765">
    <property type="entry name" value="ESX-2 SECRETION SYSTEM ATPASE ECCB2"/>
    <property type="match status" value="1"/>
</dbReference>
<evidence type="ECO:0000256" key="7">
    <source>
        <dbReference type="ARBA" id="ARBA00022840"/>
    </source>
</evidence>
<protein>
    <submittedName>
        <fullName evidence="12">Type VII secretion protein EccB</fullName>
    </submittedName>
</protein>
<keyword evidence="4 11" id="KW-0812">Transmembrane</keyword>
<evidence type="ECO:0000256" key="8">
    <source>
        <dbReference type="ARBA" id="ARBA00022989"/>
    </source>
</evidence>
<keyword evidence="5" id="KW-0547">Nucleotide-binding</keyword>